<gene>
    <name evidence="1" type="ORF">Tco_1006929</name>
</gene>
<dbReference type="EMBL" id="BQNB010017457">
    <property type="protein sequence ID" value="GJT63396.1"/>
    <property type="molecule type" value="Genomic_DNA"/>
</dbReference>
<organism evidence="1 2">
    <name type="scientific">Tanacetum coccineum</name>
    <dbReference type="NCBI Taxonomy" id="301880"/>
    <lineage>
        <taxon>Eukaryota</taxon>
        <taxon>Viridiplantae</taxon>
        <taxon>Streptophyta</taxon>
        <taxon>Embryophyta</taxon>
        <taxon>Tracheophyta</taxon>
        <taxon>Spermatophyta</taxon>
        <taxon>Magnoliopsida</taxon>
        <taxon>eudicotyledons</taxon>
        <taxon>Gunneridae</taxon>
        <taxon>Pentapetalae</taxon>
        <taxon>asterids</taxon>
        <taxon>campanulids</taxon>
        <taxon>Asterales</taxon>
        <taxon>Asteraceae</taxon>
        <taxon>Asteroideae</taxon>
        <taxon>Anthemideae</taxon>
        <taxon>Anthemidinae</taxon>
        <taxon>Tanacetum</taxon>
    </lineage>
</organism>
<comment type="caution">
    <text evidence="1">The sequence shown here is derived from an EMBL/GenBank/DDBJ whole genome shotgun (WGS) entry which is preliminary data.</text>
</comment>
<evidence type="ECO:0000313" key="2">
    <source>
        <dbReference type="Proteomes" id="UP001151760"/>
    </source>
</evidence>
<sequence>MPFSTCSLMKWCRKSMCLDRECWTLLQQREMALRLSQYQGNLLKAKPYFMSCDLIQSIRAQNPDMAMYYASVVEIAVLFCFFDDQLTNLSPRN</sequence>
<accession>A0ABQ5FJ54</accession>
<name>A0ABQ5FJ54_9ASTR</name>
<keyword evidence="2" id="KW-1185">Reference proteome</keyword>
<dbReference type="Proteomes" id="UP001151760">
    <property type="component" value="Unassembled WGS sequence"/>
</dbReference>
<reference evidence="1" key="1">
    <citation type="journal article" date="2022" name="Int. J. Mol. Sci.">
        <title>Draft Genome of Tanacetum Coccineum: Genomic Comparison of Closely Related Tanacetum-Family Plants.</title>
        <authorList>
            <person name="Yamashiro T."/>
            <person name="Shiraishi A."/>
            <person name="Nakayama K."/>
            <person name="Satake H."/>
        </authorList>
    </citation>
    <scope>NUCLEOTIDE SEQUENCE</scope>
</reference>
<protein>
    <submittedName>
        <fullName evidence="1">Uncharacterized protein</fullName>
    </submittedName>
</protein>
<proteinExistence type="predicted"/>
<evidence type="ECO:0000313" key="1">
    <source>
        <dbReference type="EMBL" id="GJT63396.1"/>
    </source>
</evidence>
<reference evidence="1" key="2">
    <citation type="submission" date="2022-01" db="EMBL/GenBank/DDBJ databases">
        <authorList>
            <person name="Yamashiro T."/>
            <person name="Shiraishi A."/>
            <person name="Satake H."/>
            <person name="Nakayama K."/>
        </authorList>
    </citation>
    <scope>NUCLEOTIDE SEQUENCE</scope>
</reference>